<dbReference type="PANTHER" id="PTHR48462">
    <property type="entry name" value="PROTEIN, PUTATIVE-RELATED"/>
    <property type="match status" value="1"/>
</dbReference>
<keyword evidence="1" id="KW-1133">Transmembrane helix</keyword>
<dbReference type="PANTHER" id="PTHR48462:SF1">
    <property type="entry name" value="PROTEIN, PUTATIVE-RELATED"/>
    <property type="match status" value="1"/>
</dbReference>
<keyword evidence="2" id="KW-0695">RNA-directed DNA polymerase</keyword>
<evidence type="ECO:0000256" key="1">
    <source>
        <dbReference type="SAM" id="Phobius"/>
    </source>
</evidence>
<dbReference type="AlphaFoldDB" id="A0A6L2K5C2"/>
<keyword evidence="1" id="KW-0472">Membrane</keyword>
<comment type="caution">
    <text evidence="2">The sequence shown here is derived from an EMBL/GenBank/DDBJ whole genome shotgun (WGS) entry which is preliminary data.</text>
</comment>
<gene>
    <name evidence="2" type="ORF">Tci_016521</name>
</gene>
<protein>
    <submittedName>
        <fullName evidence="2">Putative reverse transcriptase domain-containing protein</fullName>
    </submittedName>
</protein>
<feature type="transmembrane region" description="Helical" evidence="1">
    <location>
        <begin position="43"/>
        <end position="66"/>
    </location>
</feature>
<dbReference type="EMBL" id="BKCJ010001860">
    <property type="protein sequence ID" value="GEU44543.1"/>
    <property type="molecule type" value="Genomic_DNA"/>
</dbReference>
<name>A0A6L2K5C2_TANCI</name>
<reference evidence="2" key="1">
    <citation type="journal article" date="2019" name="Sci. Rep.">
        <title>Draft genome of Tanacetum cinerariifolium, the natural source of mosquito coil.</title>
        <authorList>
            <person name="Yamashiro T."/>
            <person name="Shiraishi A."/>
            <person name="Satake H."/>
            <person name="Nakayama K."/>
        </authorList>
    </citation>
    <scope>NUCLEOTIDE SEQUENCE</scope>
</reference>
<evidence type="ECO:0000313" key="2">
    <source>
        <dbReference type="EMBL" id="GEU44543.1"/>
    </source>
</evidence>
<organism evidence="2">
    <name type="scientific">Tanacetum cinerariifolium</name>
    <name type="common">Dalmatian daisy</name>
    <name type="synonym">Chrysanthemum cinerariifolium</name>
    <dbReference type="NCBI Taxonomy" id="118510"/>
    <lineage>
        <taxon>Eukaryota</taxon>
        <taxon>Viridiplantae</taxon>
        <taxon>Streptophyta</taxon>
        <taxon>Embryophyta</taxon>
        <taxon>Tracheophyta</taxon>
        <taxon>Spermatophyta</taxon>
        <taxon>Magnoliopsida</taxon>
        <taxon>eudicotyledons</taxon>
        <taxon>Gunneridae</taxon>
        <taxon>Pentapetalae</taxon>
        <taxon>asterids</taxon>
        <taxon>campanulids</taxon>
        <taxon>Asterales</taxon>
        <taxon>Asteraceae</taxon>
        <taxon>Asteroideae</taxon>
        <taxon>Anthemideae</taxon>
        <taxon>Anthemidinae</taxon>
        <taxon>Tanacetum</taxon>
    </lineage>
</organism>
<sequence>MNGKTYRCVLCYQLGVPLFFVSKLCSACSRVFMRDIYGDHAYHVSVLLALNIGITLYAIPLSTFALGRGFRPVRKLISGLWQRRDKPLRLADMLLYSWDRGLDVYVDLTGLSPLTQTGMVDFVAGHEVTGATHHKRVKHETKCSDIGYGFLLFSFSFLGELEKDAVTLLKRIQKFSTTQDIGARATVHILIGLALL</sequence>
<proteinExistence type="predicted"/>
<dbReference type="GO" id="GO:0003964">
    <property type="term" value="F:RNA-directed DNA polymerase activity"/>
    <property type="evidence" value="ECO:0007669"/>
    <property type="project" value="UniProtKB-KW"/>
</dbReference>
<keyword evidence="1" id="KW-0812">Transmembrane</keyword>
<keyword evidence="2" id="KW-0808">Transferase</keyword>
<keyword evidence="2" id="KW-0548">Nucleotidyltransferase</keyword>
<accession>A0A6L2K5C2</accession>